<comment type="caution">
    <text evidence="2">The sequence shown here is derived from an EMBL/GenBank/DDBJ whole genome shotgun (WGS) entry which is preliminary data.</text>
</comment>
<organism evidence="2 3">
    <name type="scientific">Cylicocyclus nassatus</name>
    <name type="common">Nematode worm</name>
    <dbReference type="NCBI Taxonomy" id="53992"/>
    <lineage>
        <taxon>Eukaryota</taxon>
        <taxon>Metazoa</taxon>
        <taxon>Ecdysozoa</taxon>
        <taxon>Nematoda</taxon>
        <taxon>Chromadorea</taxon>
        <taxon>Rhabditida</taxon>
        <taxon>Rhabditina</taxon>
        <taxon>Rhabditomorpha</taxon>
        <taxon>Strongyloidea</taxon>
        <taxon>Strongylidae</taxon>
        <taxon>Cylicocyclus</taxon>
    </lineage>
</organism>
<accession>A0AA36MCL3</accession>
<protein>
    <submittedName>
        <fullName evidence="2">Uncharacterized protein</fullName>
    </submittedName>
</protein>
<evidence type="ECO:0000256" key="1">
    <source>
        <dbReference type="SAM" id="MobiDB-lite"/>
    </source>
</evidence>
<gene>
    <name evidence="2" type="ORF">CYNAS_LOCUS17296</name>
</gene>
<keyword evidence="3" id="KW-1185">Reference proteome</keyword>
<feature type="region of interest" description="Disordered" evidence="1">
    <location>
        <begin position="58"/>
        <end position="114"/>
    </location>
</feature>
<dbReference type="Proteomes" id="UP001176961">
    <property type="component" value="Unassembled WGS sequence"/>
</dbReference>
<evidence type="ECO:0000313" key="2">
    <source>
        <dbReference type="EMBL" id="CAJ0605313.1"/>
    </source>
</evidence>
<dbReference type="AlphaFoldDB" id="A0AA36MCL3"/>
<dbReference type="EMBL" id="CATQJL010000316">
    <property type="protein sequence ID" value="CAJ0605313.1"/>
    <property type="molecule type" value="Genomic_DNA"/>
</dbReference>
<name>A0AA36MCL3_CYLNA</name>
<feature type="compositionally biased region" description="Basic and acidic residues" evidence="1">
    <location>
        <begin position="89"/>
        <end position="111"/>
    </location>
</feature>
<proteinExistence type="predicted"/>
<sequence>MALKRRPRYEDTGARKCRKMFHAKVEHEYAKLRTISRLRDSADRERFSLDKRGDVMGVEAPQNQEKFHEGSPAAGDINGDINEQISDTFGERSHSSSIREEGEESHTSNVREEDEELSLNDRILCYALYVQHCGFSMEEVRMMEKIWGIIYGKPPPFTYQDTVVAMEKKILAETIVPCMQPWREECYAPFTCAERPLTCPFCCLEIIVYKLAEFLDHMKVKHMDKARKVCYRYLHQFFPQSKIFSEPISSSTESTEEEEVVVPPILQVLPQLSQNRCHTKLWGPGKET</sequence>
<reference evidence="2" key="1">
    <citation type="submission" date="2023-07" db="EMBL/GenBank/DDBJ databases">
        <authorList>
            <consortium name="CYATHOMIX"/>
        </authorList>
    </citation>
    <scope>NUCLEOTIDE SEQUENCE</scope>
    <source>
        <strain evidence="2">N/A</strain>
    </source>
</reference>
<evidence type="ECO:0000313" key="3">
    <source>
        <dbReference type="Proteomes" id="UP001176961"/>
    </source>
</evidence>